<feature type="transmembrane region" description="Helical" evidence="1">
    <location>
        <begin position="7"/>
        <end position="31"/>
    </location>
</feature>
<feature type="transmembrane region" description="Helical" evidence="1">
    <location>
        <begin position="43"/>
        <end position="65"/>
    </location>
</feature>
<evidence type="ECO:0000259" key="2">
    <source>
        <dbReference type="Pfam" id="PF13273"/>
    </source>
</evidence>
<dbReference type="InterPro" id="IPR025273">
    <property type="entry name" value="DUF4064"/>
</dbReference>
<reference evidence="3 4" key="1">
    <citation type="submission" date="2021-01" db="EMBL/GenBank/DDBJ databases">
        <title>Genomic Encyclopedia of Type Strains, Phase IV (KMG-IV): sequencing the most valuable type-strain genomes for metagenomic binning, comparative biology and taxonomic classification.</title>
        <authorList>
            <person name="Goeker M."/>
        </authorList>
    </citation>
    <scope>NUCLEOTIDE SEQUENCE [LARGE SCALE GENOMIC DNA]</scope>
    <source>
        <strain evidence="3 4">DSM 28236</strain>
    </source>
</reference>
<gene>
    <name evidence="3" type="ORF">JOD45_001158</name>
</gene>
<feature type="transmembrane region" description="Helical" evidence="1">
    <location>
        <begin position="77"/>
        <end position="107"/>
    </location>
</feature>
<proteinExistence type="predicted"/>
<keyword evidence="1" id="KW-0812">Transmembrane</keyword>
<dbReference type="RefSeq" id="WP_205002897.1">
    <property type="nucleotide sequence ID" value="NZ_JAFBER010000005.1"/>
</dbReference>
<organism evidence="3 4">
    <name type="scientific">Scopulibacillus daqui</name>
    <dbReference type="NCBI Taxonomy" id="1469162"/>
    <lineage>
        <taxon>Bacteria</taxon>
        <taxon>Bacillati</taxon>
        <taxon>Bacillota</taxon>
        <taxon>Bacilli</taxon>
        <taxon>Bacillales</taxon>
        <taxon>Sporolactobacillaceae</taxon>
        <taxon>Scopulibacillus</taxon>
    </lineage>
</organism>
<name>A0ABS2PY35_9BACL</name>
<sequence length="119" mass="13486">MKRNTEFTLSLIATIFLTIGWFFTAIMSFLLSFMPADADGFGWFVYLLICTIFSIPLLVLIWIATFKIRNNSKGWGIFILIMGVFYTFSIYFVPGILLLIAGIMMVAKNDKSKSMNLSA</sequence>
<feature type="domain" description="DUF4064" evidence="2">
    <location>
        <begin position="2"/>
        <end position="89"/>
    </location>
</feature>
<keyword evidence="4" id="KW-1185">Reference proteome</keyword>
<dbReference type="EMBL" id="JAFBER010000005">
    <property type="protein sequence ID" value="MBM7644949.1"/>
    <property type="molecule type" value="Genomic_DNA"/>
</dbReference>
<protein>
    <recommendedName>
        <fullName evidence="2">DUF4064 domain-containing protein</fullName>
    </recommendedName>
</protein>
<keyword evidence="1" id="KW-1133">Transmembrane helix</keyword>
<dbReference type="Proteomes" id="UP000808914">
    <property type="component" value="Unassembled WGS sequence"/>
</dbReference>
<evidence type="ECO:0000313" key="4">
    <source>
        <dbReference type="Proteomes" id="UP000808914"/>
    </source>
</evidence>
<accession>A0ABS2PY35</accession>
<evidence type="ECO:0000256" key="1">
    <source>
        <dbReference type="SAM" id="Phobius"/>
    </source>
</evidence>
<dbReference type="Pfam" id="PF13273">
    <property type="entry name" value="DUF4064"/>
    <property type="match status" value="1"/>
</dbReference>
<keyword evidence="1" id="KW-0472">Membrane</keyword>
<comment type="caution">
    <text evidence="3">The sequence shown here is derived from an EMBL/GenBank/DDBJ whole genome shotgun (WGS) entry which is preliminary data.</text>
</comment>
<evidence type="ECO:0000313" key="3">
    <source>
        <dbReference type="EMBL" id="MBM7644949.1"/>
    </source>
</evidence>